<protein>
    <submittedName>
        <fullName evidence="2">3-ketoacyl-ACP synthase</fullName>
    </submittedName>
</protein>
<dbReference type="InterPro" id="IPR036291">
    <property type="entry name" value="NAD(P)-bd_dom_sf"/>
</dbReference>
<proteinExistence type="inferred from homology"/>
<gene>
    <name evidence="2" type="ORF">BI350_12170</name>
</gene>
<comment type="similarity">
    <text evidence="1">Belongs to the short-chain dehydrogenases/reductases (SDR) family.</text>
</comment>
<dbReference type="SUPFAM" id="SSF51735">
    <property type="entry name" value="NAD(P)-binding Rossmann-fold domains"/>
    <property type="match status" value="1"/>
</dbReference>
<evidence type="ECO:0000313" key="2">
    <source>
        <dbReference type="EMBL" id="AOV09228.1"/>
    </source>
</evidence>
<dbReference type="Proteomes" id="UP000185746">
    <property type="component" value="Chromosome"/>
</dbReference>
<dbReference type="Pfam" id="PF13561">
    <property type="entry name" value="adh_short_C2"/>
    <property type="match status" value="1"/>
</dbReference>
<dbReference type="AlphaFoldDB" id="A0A1D8JKI6"/>
<name>A0A1D8JKI6_9BACL</name>
<evidence type="ECO:0000313" key="3">
    <source>
        <dbReference type="Proteomes" id="UP000185746"/>
    </source>
</evidence>
<dbReference type="InterPro" id="IPR002347">
    <property type="entry name" value="SDR_fam"/>
</dbReference>
<dbReference type="PANTHER" id="PTHR42879">
    <property type="entry name" value="3-OXOACYL-(ACYL-CARRIER-PROTEIN) REDUCTASE"/>
    <property type="match status" value="1"/>
</dbReference>
<dbReference type="NCBIfam" id="NF047420">
    <property type="entry name" value="EF_P_mod_YmfI"/>
    <property type="match status" value="1"/>
</dbReference>
<accession>A0A1D8JKI6</accession>
<organism evidence="2 3">
    <name type="scientific">Sporosarcina ureilytica</name>
    <dbReference type="NCBI Taxonomy" id="298596"/>
    <lineage>
        <taxon>Bacteria</taxon>
        <taxon>Bacillati</taxon>
        <taxon>Bacillota</taxon>
        <taxon>Bacilli</taxon>
        <taxon>Bacillales</taxon>
        <taxon>Caryophanaceae</taxon>
        <taxon>Sporosarcina</taxon>
    </lineage>
</organism>
<dbReference type="PRINTS" id="PR00081">
    <property type="entry name" value="GDHRDH"/>
</dbReference>
<dbReference type="CDD" id="cd05233">
    <property type="entry name" value="SDR_c"/>
    <property type="match status" value="1"/>
</dbReference>
<sequence length="245" mass="26866">MQNKNNYALVLGATGGIGQAICGQLAKSGWSIYIHYNEREEEAKKLQSDLTELYPQLEFLLVQGNFINEDGANQVALQIPQVRAIVVANGQSMNKLLTETTTADMDALWKVHVQNPARLVSLLAARLRKSKESYVVFIGSIWGNTGAAGEVMYSAVKGAQHAFVKAYAKEASYAGIRVNAIAPGWIETRMNDCIPADEKEMIMQEIPLLTTGTPQHVADLVDFLLSGKADYMTGEILKLNGGWYI</sequence>
<reference evidence="2 3" key="1">
    <citation type="submission" date="2016-09" db="EMBL/GenBank/DDBJ databases">
        <title>Complete genome sequence of the Lysinibacillus sphaericus LMG 22257, a specie of Bacillus with ureolytic activity that can effectively biodeposit calcium carbonate.</title>
        <authorList>
            <person name="Yan W."/>
        </authorList>
    </citation>
    <scope>NUCLEOTIDE SEQUENCE [LARGE SCALE GENOMIC DNA]</scope>
    <source>
        <strain evidence="2 3">LMG 22257</strain>
    </source>
</reference>
<evidence type="ECO:0000256" key="1">
    <source>
        <dbReference type="ARBA" id="ARBA00006484"/>
    </source>
</evidence>
<dbReference type="InterPro" id="IPR050259">
    <property type="entry name" value="SDR"/>
</dbReference>
<dbReference type="KEGG" id="surl:BI350_12170"/>
<dbReference type="EMBL" id="CP017560">
    <property type="protein sequence ID" value="AOV09228.1"/>
    <property type="molecule type" value="Genomic_DNA"/>
</dbReference>
<dbReference type="Gene3D" id="3.40.50.720">
    <property type="entry name" value="NAD(P)-binding Rossmann-like Domain"/>
    <property type="match status" value="1"/>
</dbReference>
<keyword evidence="3" id="KW-1185">Reference proteome</keyword>
<dbReference type="PANTHER" id="PTHR42879:SF2">
    <property type="entry name" value="3-OXOACYL-[ACYL-CARRIER-PROTEIN] REDUCTASE FABG"/>
    <property type="match status" value="1"/>
</dbReference>